<proteinExistence type="predicted"/>
<dbReference type="KEGG" id="plen:EIM92_17085"/>
<dbReference type="AlphaFoldDB" id="A0A3S8RX52"/>
<dbReference type="EMBL" id="CP034248">
    <property type="protein sequence ID" value="AZK47651.1"/>
    <property type="molecule type" value="Genomic_DNA"/>
</dbReference>
<evidence type="ECO:0000313" key="2">
    <source>
        <dbReference type="Proteomes" id="UP000273145"/>
    </source>
</evidence>
<accession>A0A3S8RX52</accession>
<organism evidence="1 2">
    <name type="scientific">Paenibacillus lentus</name>
    <dbReference type="NCBI Taxonomy" id="1338368"/>
    <lineage>
        <taxon>Bacteria</taxon>
        <taxon>Bacillati</taxon>
        <taxon>Bacillota</taxon>
        <taxon>Bacilli</taxon>
        <taxon>Bacillales</taxon>
        <taxon>Paenibacillaceae</taxon>
        <taxon>Paenibacillus</taxon>
    </lineage>
</organism>
<evidence type="ECO:0000313" key="1">
    <source>
        <dbReference type="EMBL" id="AZK47651.1"/>
    </source>
</evidence>
<sequence length="76" mass="8489">MSFANLIVLVTGAAQESAVALQKLTPIAELSFYLLICNLQRASSLCIEFDRQEVSELLGFTGEVSFVYLPRQNRYT</sequence>
<dbReference type="Proteomes" id="UP000273145">
    <property type="component" value="Chromosome"/>
</dbReference>
<reference evidence="1 2" key="1">
    <citation type="submission" date="2018-11" db="EMBL/GenBank/DDBJ databases">
        <title>Genome sequencing of Paenibacillus lentus DSM25539(T).</title>
        <authorList>
            <person name="Kook J.-K."/>
            <person name="Park S.-N."/>
            <person name="Lim Y.K."/>
        </authorList>
    </citation>
    <scope>NUCLEOTIDE SEQUENCE [LARGE SCALE GENOMIC DNA]</scope>
    <source>
        <strain evidence="1 2">DSM 25539</strain>
    </source>
</reference>
<keyword evidence="2" id="KW-1185">Reference proteome</keyword>
<name>A0A3S8RX52_9BACL</name>
<protein>
    <submittedName>
        <fullName evidence="1">Uncharacterized protein</fullName>
    </submittedName>
</protein>
<dbReference type="RefSeq" id="WP_125083690.1">
    <property type="nucleotide sequence ID" value="NZ_CP034248.1"/>
</dbReference>
<gene>
    <name evidence="1" type="ORF">EIM92_17085</name>
</gene>